<dbReference type="RefSeq" id="WP_005642289.1">
    <property type="nucleotide sequence ID" value="NZ_MCII02000051.1"/>
</dbReference>
<dbReference type="Proteomes" id="UP000175677">
    <property type="component" value="Unassembled WGS sequence"/>
</dbReference>
<organism evidence="1 2">
    <name type="scientific">Haemophilus quentini</name>
    <dbReference type="NCBI Taxonomy" id="123834"/>
    <lineage>
        <taxon>Bacteria</taxon>
        <taxon>Pseudomonadati</taxon>
        <taxon>Pseudomonadota</taxon>
        <taxon>Gammaproteobacteria</taxon>
        <taxon>Pasteurellales</taxon>
        <taxon>Pasteurellaceae</taxon>
        <taxon>Haemophilus</taxon>
    </lineage>
</organism>
<evidence type="ECO:0000313" key="2">
    <source>
        <dbReference type="Proteomes" id="UP000175677"/>
    </source>
</evidence>
<sequence>MENNIYIPLDCGVTLGVRTMNSRFQVFEMIEGQAPQNIGESLGTVLDVVEALRHYDLTQQEISTLDEFVSAVKSTNNKIKEYFEYHSEYLANTAM</sequence>
<dbReference type="EMBL" id="MDJC01000030">
    <property type="protein sequence ID" value="OEY75578.1"/>
    <property type="molecule type" value="Genomic_DNA"/>
</dbReference>
<accession>A0ABX3BMS0</accession>
<protein>
    <submittedName>
        <fullName evidence="1">Uncharacterized protein</fullName>
    </submittedName>
</protein>
<gene>
    <name evidence="1" type="ORF">BFQ30_09940</name>
</gene>
<keyword evidence="2" id="KW-1185">Reference proteome</keyword>
<reference evidence="1 2" key="1">
    <citation type="submission" date="2016-08" db="EMBL/GenBank/DDBJ databases">
        <authorList>
            <person name="Eshaghi A."/>
            <person name="Soares D."/>
            <person name="Kus J."/>
            <person name="Richardson D."/>
            <person name="Li A."/>
            <person name="Patel S.N."/>
        </authorList>
    </citation>
    <scope>NUCLEOTIDE SEQUENCE [LARGE SCALE GENOMIC DNA]</scope>
    <source>
        <strain evidence="1 2">C860</strain>
    </source>
</reference>
<evidence type="ECO:0000313" key="1">
    <source>
        <dbReference type="EMBL" id="OEY75578.1"/>
    </source>
</evidence>
<comment type="caution">
    <text evidence="1">The sequence shown here is derived from an EMBL/GenBank/DDBJ whole genome shotgun (WGS) entry which is preliminary data.</text>
</comment>
<name>A0ABX3BMS0_9PAST</name>
<proteinExistence type="predicted"/>